<feature type="transmembrane region" description="Helical" evidence="6">
    <location>
        <begin position="295"/>
        <end position="311"/>
    </location>
</feature>
<dbReference type="InterPro" id="IPR004477">
    <property type="entry name" value="ComEC_N"/>
</dbReference>
<evidence type="ECO:0000256" key="2">
    <source>
        <dbReference type="ARBA" id="ARBA00022475"/>
    </source>
</evidence>
<dbReference type="Pfam" id="PF03772">
    <property type="entry name" value="Competence"/>
    <property type="match status" value="1"/>
</dbReference>
<dbReference type="AlphaFoldDB" id="A0A2H0WP40"/>
<evidence type="ECO:0000259" key="8">
    <source>
        <dbReference type="Pfam" id="PF13567"/>
    </source>
</evidence>
<sequence length="473" mass="53025">MARKFLFFIIFFAVGIFTGSFFDLSVYFGLLFVFLALTLKLLKLNFNNLVFFVGMLAFGLGFSWYAYEVIPPDLSDFQIGRQVLLEGVVADEADERENYTRLVLEVGSGAKILIYTGHYPKFNYGDKLKISGELRKPEKIDDFDWPAYLAKDDVYLEMFYPDIELISVGNASRIKRYLFSLKADLLSNVSRVIPEPHASFLGGLTFGAKQSMPKGLQDDFRKTGIIHIVVLSGYNVTIVADAIMRVFSFLPSFFGIGLGALGIAAFAVMAGASATVVRASIMAVFVLLARATGRIYEITIALFAAGFLMILHNPKILRFDSSFQLSFLATMALIWVAPIVEPKLKFFPKKFHIREFATATISTQIFVLPLLLYKMGLFSAVSVPVNLLILIFVPATMLFGFLTAAAGFVWYYLSLPFGWITYVLLHYELKVVEVFASLPFASFAIDNFPLWVMLSVYAGYAILIFYGKDKKIF</sequence>
<feature type="transmembrane region" description="Helical" evidence="6">
    <location>
        <begin position="6"/>
        <end position="37"/>
    </location>
</feature>
<dbReference type="InterPro" id="IPR052159">
    <property type="entry name" value="Competence_DNA_uptake"/>
</dbReference>
<feature type="transmembrane region" description="Helical" evidence="6">
    <location>
        <begin position="256"/>
        <end position="289"/>
    </location>
</feature>
<dbReference type="Pfam" id="PF13567">
    <property type="entry name" value="DUF4131"/>
    <property type="match status" value="1"/>
</dbReference>
<dbReference type="Proteomes" id="UP000230353">
    <property type="component" value="Unassembled WGS sequence"/>
</dbReference>
<keyword evidence="2" id="KW-1003">Cell membrane</keyword>
<feature type="transmembrane region" description="Helical" evidence="6">
    <location>
        <begin position="323"/>
        <end position="340"/>
    </location>
</feature>
<gene>
    <name evidence="9" type="ORF">COT67_00225</name>
</gene>
<evidence type="ECO:0000256" key="1">
    <source>
        <dbReference type="ARBA" id="ARBA00004651"/>
    </source>
</evidence>
<evidence type="ECO:0000256" key="4">
    <source>
        <dbReference type="ARBA" id="ARBA00022989"/>
    </source>
</evidence>
<feature type="domain" description="DUF4131" evidence="8">
    <location>
        <begin position="27"/>
        <end position="165"/>
    </location>
</feature>
<dbReference type="EMBL" id="PEZL01000005">
    <property type="protein sequence ID" value="PIS13689.1"/>
    <property type="molecule type" value="Genomic_DNA"/>
</dbReference>
<comment type="subcellular location">
    <subcellularLocation>
        <location evidence="1">Cell membrane</location>
        <topology evidence="1">Multi-pass membrane protein</topology>
    </subcellularLocation>
</comment>
<dbReference type="NCBIfam" id="TIGR00360">
    <property type="entry name" value="ComEC_N-term"/>
    <property type="match status" value="1"/>
</dbReference>
<evidence type="ECO:0000256" key="5">
    <source>
        <dbReference type="ARBA" id="ARBA00023136"/>
    </source>
</evidence>
<evidence type="ECO:0000256" key="3">
    <source>
        <dbReference type="ARBA" id="ARBA00022692"/>
    </source>
</evidence>
<name>A0A2H0WP40_9BACT</name>
<evidence type="ECO:0000259" key="7">
    <source>
        <dbReference type="Pfam" id="PF03772"/>
    </source>
</evidence>
<feature type="transmembrane region" description="Helical" evidence="6">
    <location>
        <begin position="385"/>
        <end position="413"/>
    </location>
</feature>
<evidence type="ECO:0008006" key="11">
    <source>
        <dbReference type="Google" id="ProtNLM"/>
    </source>
</evidence>
<feature type="transmembrane region" description="Helical" evidence="6">
    <location>
        <begin position="224"/>
        <end position="244"/>
    </location>
</feature>
<comment type="caution">
    <text evidence="9">The sequence shown here is derived from an EMBL/GenBank/DDBJ whole genome shotgun (WGS) entry which is preliminary data.</text>
</comment>
<dbReference type="PANTHER" id="PTHR30619:SF7">
    <property type="entry name" value="BETA-LACTAMASE DOMAIN PROTEIN"/>
    <property type="match status" value="1"/>
</dbReference>
<reference evidence="10" key="1">
    <citation type="submission" date="2017-09" db="EMBL/GenBank/DDBJ databases">
        <title>Depth-based differentiation of microbial function through sediment-hosted aquifers and enrichment of novel symbionts in the deep terrestrial subsurface.</title>
        <authorList>
            <person name="Probst A.J."/>
            <person name="Ladd B."/>
            <person name="Jarett J.K."/>
            <person name="Geller-Mcgrath D.E."/>
            <person name="Sieber C.M.K."/>
            <person name="Emerson J.B."/>
            <person name="Anantharaman K."/>
            <person name="Thomas B.C."/>
            <person name="Malmstrom R."/>
            <person name="Stieglmeier M."/>
            <person name="Klingl A."/>
            <person name="Woyke T."/>
            <person name="Ryan C.M."/>
            <person name="Banfield J.F."/>
        </authorList>
    </citation>
    <scope>NUCLEOTIDE SEQUENCE [LARGE SCALE GENOMIC DNA]</scope>
</reference>
<protein>
    <recommendedName>
        <fullName evidence="11">ComEC/Rec2-related protein domain-containing protein</fullName>
    </recommendedName>
</protein>
<feature type="transmembrane region" description="Helical" evidence="6">
    <location>
        <begin position="352"/>
        <end position="373"/>
    </location>
</feature>
<dbReference type="PANTHER" id="PTHR30619">
    <property type="entry name" value="DNA INTERNALIZATION/COMPETENCE PROTEIN COMEC/REC2"/>
    <property type="match status" value="1"/>
</dbReference>
<feature type="transmembrane region" description="Helical" evidence="6">
    <location>
        <begin position="448"/>
        <end position="467"/>
    </location>
</feature>
<organism evidence="9 10">
    <name type="scientific">Candidatus Tagabacteria bacterium CG09_land_8_20_14_0_10_41_14</name>
    <dbReference type="NCBI Taxonomy" id="1975021"/>
    <lineage>
        <taxon>Bacteria</taxon>
        <taxon>Candidatus Tagaibacteriota</taxon>
    </lineage>
</organism>
<evidence type="ECO:0000313" key="10">
    <source>
        <dbReference type="Proteomes" id="UP000230353"/>
    </source>
</evidence>
<feature type="domain" description="ComEC/Rec2-related protein" evidence="7">
    <location>
        <begin position="204"/>
        <end position="467"/>
    </location>
</feature>
<dbReference type="GO" id="GO:0005886">
    <property type="term" value="C:plasma membrane"/>
    <property type="evidence" value="ECO:0007669"/>
    <property type="project" value="UniProtKB-SubCell"/>
</dbReference>
<keyword evidence="4 6" id="KW-1133">Transmembrane helix</keyword>
<feature type="transmembrane region" description="Helical" evidence="6">
    <location>
        <begin position="49"/>
        <end position="67"/>
    </location>
</feature>
<proteinExistence type="predicted"/>
<keyword evidence="5 6" id="KW-0472">Membrane</keyword>
<evidence type="ECO:0000256" key="6">
    <source>
        <dbReference type="SAM" id="Phobius"/>
    </source>
</evidence>
<accession>A0A2H0WP40</accession>
<keyword evidence="3 6" id="KW-0812">Transmembrane</keyword>
<evidence type="ECO:0000313" key="9">
    <source>
        <dbReference type="EMBL" id="PIS13689.1"/>
    </source>
</evidence>
<dbReference type="InterPro" id="IPR025405">
    <property type="entry name" value="DUF4131"/>
</dbReference>